<evidence type="ECO:0000256" key="1">
    <source>
        <dbReference type="SAM" id="MobiDB-lite"/>
    </source>
</evidence>
<feature type="region of interest" description="Disordered" evidence="1">
    <location>
        <begin position="1"/>
        <end position="92"/>
    </location>
</feature>
<evidence type="ECO:0000313" key="2">
    <source>
        <dbReference type="EMBL" id="GAA12265.1"/>
    </source>
</evidence>
<protein>
    <submittedName>
        <fullName evidence="2">Uncharacterized protein</fullName>
    </submittedName>
</protein>
<accession>F9VUH6</accession>
<name>F9VUH6_9ACTN</name>
<dbReference type="Proteomes" id="UP000003558">
    <property type="component" value="Unassembled WGS sequence"/>
</dbReference>
<feature type="compositionally biased region" description="Polar residues" evidence="1">
    <location>
        <begin position="1"/>
        <end position="12"/>
    </location>
</feature>
<sequence>MYLQLTPVQSARINRDGGDVHSTTAQAGAVFPLRYAQSERGVGSPPKGDEAGPADSTDSGVARGVGEPSEFIAAIGESGNSPDHTSSERLAS</sequence>
<evidence type="ECO:0000313" key="3">
    <source>
        <dbReference type="Proteomes" id="UP000003558"/>
    </source>
</evidence>
<comment type="caution">
    <text evidence="2">The sequence shown here is derived from an EMBL/GenBank/DDBJ whole genome shotgun (WGS) entry which is preliminary data.</text>
</comment>
<gene>
    <name evidence="2" type="ORF">GOALK_050_01190</name>
</gene>
<reference evidence="2 3" key="1">
    <citation type="submission" date="2011-05" db="EMBL/GenBank/DDBJ databases">
        <title>Whole genome shotgun sequence of Gordonia alkanivorans NBRC 16433.</title>
        <authorList>
            <person name="Hosoyama A."/>
            <person name="Nakamura S."/>
            <person name="Takarada H."/>
            <person name="Tsuchikane K."/>
            <person name="Yamazaki S."/>
            <person name="Fujita N."/>
        </authorList>
    </citation>
    <scope>NUCLEOTIDE SEQUENCE [LARGE SCALE GENOMIC DNA]</scope>
    <source>
        <strain evidence="2 3">NBRC 16433</strain>
    </source>
</reference>
<organism evidence="2 3">
    <name type="scientific">Gordonia alkanivorans NBRC 16433</name>
    <dbReference type="NCBI Taxonomy" id="1027371"/>
    <lineage>
        <taxon>Bacteria</taxon>
        <taxon>Bacillati</taxon>
        <taxon>Actinomycetota</taxon>
        <taxon>Actinomycetes</taxon>
        <taxon>Mycobacteriales</taxon>
        <taxon>Gordoniaceae</taxon>
        <taxon>Gordonia</taxon>
    </lineage>
</organism>
<dbReference type="AlphaFoldDB" id="F9VUH6"/>
<dbReference type="STRING" id="1027371.GOALK_050_01190"/>
<dbReference type="EMBL" id="BACI01000050">
    <property type="protein sequence ID" value="GAA12265.1"/>
    <property type="molecule type" value="Genomic_DNA"/>
</dbReference>
<proteinExistence type="predicted"/>